<dbReference type="PANTHER" id="PTHR33602:SF1">
    <property type="entry name" value="REGULATORY PROTEIN RECX FAMILY PROTEIN"/>
    <property type="match status" value="1"/>
</dbReference>
<evidence type="ECO:0000313" key="10">
    <source>
        <dbReference type="Proteomes" id="UP000324383"/>
    </source>
</evidence>
<dbReference type="Pfam" id="PF21982">
    <property type="entry name" value="RecX_HTH1"/>
    <property type="match status" value="1"/>
</dbReference>
<comment type="subcellular location">
    <subcellularLocation>
        <location evidence="1 5">Cytoplasm</location>
    </subcellularLocation>
</comment>
<dbReference type="RefSeq" id="WP_027325672.1">
    <property type="nucleotide sequence ID" value="NZ_CAMBON010000027.1"/>
</dbReference>
<dbReference type="InterPro" id="IPR053926">
    <property type="entry name" value="RecX_HTH_1st"/>
</dbReference>
<feature type="domain" description="RecX third three-helical" evidence="7">
    <location>
        <begin position="105"/>
        <end position="147"/>
    </location>
</feature>
<dbReference type="PANTHER" id="PTHR33602">
    <property type="entry name" value="REGULATORY PROTEIN RECX FAMILY PROTEIN"/>
    <property type="match status" value="1"/>
</dbReference>
<evidence type="ECO:0000259" key="8">
    <source>
        <dbReference type="Pfam" id="PF21982"/>
    </source>
</evidence>
<evidence type="ECO:0000313" key="9">
    <source>
        <dbReference type="EMBL" id="TYK32539.1"/>
    </source>
</evidence>
<reference evidence="9 10" key="1">
    <citation type="submission" date="2019-07" db="EMBL/GenBank/DDBJ databases">
        <title>Draft Genome Sequences of Bacteroides pyogenes Strains Isolated from the Uterus Holstein Dairy Cows with Metritis.</title>
        <authorList>
            <person name="Cunha F."/>
            <person name="Galvao K.N."/>
            <person name="Jeon S.J."/>
            <person name="Jeong K.C."/>
        </authorList>
    </citation>
    <scope>NUCLEOTIDE SEQUENCE [LARGE SCALE GENOMIC DNA]</scope>
    <source>
        <strain evidence="9 10">KG-31</strain>
    </source>
</reference>
<organism evidence="9 10">
    <name type="scientific">Bacteroides pyogenes</name>
    <dbReference type="NCBI Taxonomy" id="310300"/>
    <lineage>
        <taxon>Bacteria</taxon>
        <taxon>Pseudomonadati</taxon>
        <taxon>Bacteroidota</taxon>
        <taxon>Bacteroidia</taxon>
        <taxon>Bacteroidales</taxon>
        <taxon>Bacteroidaceae</taxon>
        <taxon>Bacteroides</taxon>
    </lineage>
</organism>
<dbReference type="Proteomes" id="UP000324383">
    <property type="component" value="Unassembled WGS sequence"/>
</dbReference>
<evidence type="ECO:0000256" key="3">
    <source>
        <dbReference type="ARBA" id="ARBA00018111"/>
    </source>
</evidence>
<comment type="similarity">
    <text evidence="2 5">Belongs to the RecX family.</text>
</comment>
<dbReference type="InterPro" id="IPR053924">
    <property type="entry name" value="RecX_HTH_2nd"/>
</dbReference>
<evidence type="ECO:0000256" key="2">
    <source>
        <dbReference type="ARBA" id="ARBA00009695"/>
    </source>
</evidence>
<evidence type="ECO:0000259" key="6">
    <source>
        <dbReference type="Pfam" id="PF02631"/>
    </source>
</evidence>
<comment type="function">
    <text evidence="5">Modulates RecA activity.</text>
</comment>
<evidence type="ECO:0000259" key="7">
    <source>
        <dbReference type="Pfam" id="PF21981"/>
    </source>
</evidence>
<keyword evidence="10" id="KW-1185">Reference proteome</keyword>
<dbReference type="Gene3D" id="1.10.10.10">
    <property type="entry name" value="Winged helix-like DNA-binding domain superfamily/Winged helix DNA-binding domain"/>
    <property type="match status" value="2"/>
</dbReference>
<accession>A0A5D3FBD2</accession>
<dbReference type="Pfam" id="PF02631">
    <property type="entry name" value="RecX_HTH2"/>
    <property type="match status" value="1"/>
</dbReference>
<sequence>MNRQMTENEALVRAASYCSASEHCREEINEKLRRWGIAPDVAERIMDRLEAEKYIDDERFCRAYVNDKFRFSKWGKKKIAQGLYQKKIPAEAVCRYLDEIDDEHYLSVLRELLRAKRKNVRAENEYERNAKLARFAMSRGFEWEYIRLCIDLKEED</sequence>
<feature type="domain" description="RecX second three-helical" evidence="6">
    <location>
        <begin position="56"/>
        <end position="93"/>
    </location>
</feature>
<dbReference type="HAMAP" id="MF_01114">
    <property type="entry name" value="RecX"/>
    <property type="match status" value="1"/>
</dbReference>
<feature type="domain" description="RecX first three-helical" evidence="8">
    <location>
        <begin position="10"/>
        <end position="49"/>
    </location>
</feature>
<dbReference type="EMBL" id="VKLW01000028">
    <property type="protein sequence ID" value="TYK32539.1"/>
    <property type="molecule type" value="Genomic_DNA"/>
</dbReference>
<protein>
    <recommendedName>
        <fullName evidence="3 5">Regulatory protein RecX</fullName>
    </recommendedName>
</protein>
<dbReference type="GO" id="GO:0006282">
    <property type="term" value="P:regulation of DNA repair"/>
    <property type="evidence" value="ECO:0007669"/>
    <property type="project" value="UniProtKB-UniRule"/>
</dbReference>
<comment type="caution">
    <text evidence="9">The sequence shown here is derived from an EMBL/GenBank/DDBJ whole genome shotgun (WGS) entry which is preliminary data.</text>
</comment>
<dbReference type="InterPro" id="IPR003783">
    <property type="entry name" value="Regulatory_RecX"/>
</dbReference>
<name>A0A5D3FBD2_9BACE</name>
<gene>
    <name evidence="5" type="primary">recX</name>
    <name evidence="9" type="ORF">FNJ60_11525</name>
</gene>
<proteinExistence type="inferred from homology"/>
<dbReference type="GO" id="GO:0005737">
    <property type="term" value="C:cytoplasm"/>
    <property type="evidence" value="ECO:0007669"/>
    <property type="project" value="UniProtKB-SubCell"/>
</dbReference>
<dbReference type="Pfam" id="PF21981">
    <property type="entry name" value="RecX_HTH3"/>
    <property type="match status" value="1"/>
</dbReference>
<dbReference type="InterPro" id="IPR053925">
    <property type="entry name" value="RecX_HTH_3rd"/>
</dbReference>
<evidence type="ECO:0000256" key="5">
    <source>
        <dbReference type="HAMAP-Rule" id="MF_01114"/>
    </source>
</evidence>
<dbReference type="AlphaFoldDB" id="A0A5D3FBD2"/>
<dbReference type="InterPro" id="IPR036388">
    <property type="entry name" value="WH-like_DNA-bd_sf"/>
</dbReference>
<evidence type="ECO:0000256" key="1">
    <source>
        <dbReference type="ARBA" id="ARBA00004496"/>
    </source>
</evidence>
<keyword evidence="4 5" id="KW-0963">Cytoplasm</keyword>
<evidence type="ECO:0000256" key="4">
    <source>
        <dbReference type="ARBA" id="ARBA00022490"/>
    </source>
</evidence>